<keyword evidence="6 7" id="KW-0472">Membrane</keyword>
<evidence type="ECO:0000256" key="3">
    <source>
        <dbReference type="ARBA" id="ARBA00022475"/>
    </source>
</evidence>
<dbReference type="PANTHER" id="PTHR32309:SF13">
    <property type="entry name" value="FERRIC ENTEROBACTIN TRANSPORT PROTEIN FEPE"/>
    <property type="match status" value="1"/>
</dbReference>
<comment type="similarity">
    <text evidence="2">Belongs to the CpsC/CapA family.</text>
</comment>
<evidence type="ECO:0000313" key="10">
    <source>
        <dbReference type="EMBL" id="BCR36290.1"/>
    </source>
</evidence>
<evidence type="ECO:0000313" key="11">
    <source>
        <dbReference type="Proteomes" id="UP000620133"/>
    </source>
</evidence>
<evidence type="ECO:0000256" key="2">
    <source>
        <dbReference type="ARBA" id="ARBA00006683"/>
    </source>
</evidence>
<dbReference type="InterPro" id="IPR003856">
    <property type="entry name" value="LPS_length_determ_N"/>
</dbReference>
<evidence type="ECO:0000256" key="7">
    <source>
        <dbReference type="SAM" id="Phobius"/>
    </source>
</evidence>
<keyword evidence="4 7" id="KW-0812">Transmembrane</keyword>
<dbReference type="GO" id="GO:0004713">
    <property type="term" value="F:protein tyrosine kinase activity"/>
    <property type="evidence" value="ECO:0007669"/>
    <property type="project" value="TreeGrafter"/>
</dbReference>
<organism evidence="10 11">
    <name type="scientific">Mariniplasma anaerobium</name>
    <dbReference type="NCBI Taxonomy" id="2735436"/>
    <lineage>
        <taxon>Bacteria</taxon>
        <taxon>Bacillati</taxon>
        <taxon>Mycoplasmatota</taxon>
        <taxon>Mollicutes</taxon>
        <taxon>Acholeplasmatales</taxon>
        <taxon>Acholeplasmataceae</taxon>
        <taxon>Mariniplasma</taxon>
    </lineage>
</organism>
<name>A0A7U9TH01_9MOLU</name>
<protein>
    <submittedName>
        <fullName evidence="10">Capsular polysaccharide biosynthesis protein CpsC</fullName>
    </submittedName>
</protein>
<keyword evidence="5 7" id="KW-1133">Transmembrane helix</keyword>
<evidence type="ECO:0000256" key="5">
    <source>
        <dbReference type="ARBA" id="ARBA00022989"/>
    </source>
</evidence>
<evidence type="ECO:0000259" key="8">
    <source>
        <dbReference type="Pfam" id="PF02706"/>
    </source>
</evidence>
<proteinExistence type="inferred from homology"/>
<evidence type="ECO:0000256" key="6">
    <source>
        <dbReference type="ARBA" id="ARBA00023136"/>
    </source>
</evidence>
<evidence type="ECO:0000256" key="1">
    <source>
        <dbReference type="ARBA" id="ARBA00004651"/>
    </source>
</evidence>
<feature type="transmembrane region" description="Helical" evidence="7">
    <location>
        <begin position="176"/>
        <end position="201"/>
    </location>
</feature>
<evidence type="ECO:0000259" key="9">
    <source>
        <dbReference type="Pfam" id="PF13807"/>
    </source>
</evidence>
<feature type="domain" description="Polysaccharide chain length determinant N-terminal" evidence="8">
    <location>
        <begin position="10"/>
        <end position="95"/>
    </location>
</feature>
<feature type="transmembrane region" description="Helical" evidence="7">
    <location>
        <begin position="24"/>
        <end position="46"/>
    </location>
</feature>
<dbReference type="EMBL" id="AP024412">
    <property type="protein sequence ID" value="BCR36290.1"/>
    <property type="molecule type" value="Genomic_DNA"/>
</dbReference>
<dbReference type="RefSeq" id="WP_176238891.1">
    <property type="nucleotide sequence ID" value="NZ_AP024412.1"/>
</dbReference>
<keyword evidence="11" id="KW-1185">Reference proteome</keyword>
<gene>
    <name evidence="10" type="primary">cpsC</name>
    <name evidence="10" type="ORF">MPAN_011830</name>
</gene>
<comment type="subcellular location">
    <subcellularLocation>
        <location evidence="1">Cell membrane</location>
        <topology evidence="1">Multi-pass membrane protein</topology>
    </subcellularLocation>
</comment>
<dbReference type="Proteomes" id="UP000620133">
    <property type="component" value="Chromosome"/>
</dbReference>
<dbReference type="KEGG" id="manr:MPAN_011830"/>
<dbReference type="InterPro" id="IPR050445">
    <property type="entry name" value="Bact_polysacc_biosynth/exp"/>
</dbReference>
<dbReference type="Pfam" id="PF02706">
    <property type="entry name" value="Wzz"/>
    <property type="match status" value="1"/>
</dbReference>
<dbReference type="Pfam" id="PF13807">
    <property type="entry name" value="GNVR"/>
    <property type="match status" value="1"/>
</dbReference>
<dbReference type="AlphaFoldDB" id="A0A7U9TH01"/>
<accession>A0A7U9TH01</accession>
<dbReference type="InterPro" id="IPR032807">
    <property type="entry name" value="GNVR"/>
</dbReference>
<dbReference type="PANTHER" id="PTHR32309">
    <property type="entry name" value="TYROSINE-PROTEIN KINASE"/>
    <property type="match status" value="1"/>
</dbReference>
<feature type="domain" description="Tyrosine-protein kinase G-rich" evidence="9">
    <location>
        <begin position="156"/>
        <end position="196"/>
    </location>
</feature>
<evidence type="ECO:0000256" key="4">
    <source>
        <dbReference type="ARBA" id="ARBA00022692"/>
    </source>
</evidence>
<dbReference type="GO" id="GO:0005886">
    <property type="term" value="C:plasma membrane"/>
    <property type="evidence" value="ECO:0007669"/>
    <property type="project" value="UniProtKB-SubCell"/>
</dbReference>
<sequence length="232" mass="25246">MEQELIEDTEIDLIHLIKLILKKWILIGIVTVAIATAVGLYAYIALDDVYTAESSMIVQVTSSTDSEYTALLTGQRLVDTYSEIAESNRVLEALKVNLGIDYTNSQLRGMISVNSVNDTLIINLSVESTDPVLAGQIANELVSIVKDLSNEFEGLENVEVLDTALTPVSPSGPNRMLYLVVGISLGGMLGVGIVLAIEFLCKDIKTGRDIEKVLGLRLLGLIPDYSMDEELK</sequence>
<keyword evidence="3" id="KW-1003">Cell membrane</keyword>
<reference evidence="10" key="1">
    <citation type="submission" date="2021-01" db="EMBL/GenBank/DDBJ databases">
        <title>Draft genome sequence of Acholeplasmataceae bacterium strain Mahy22.</title>
        <authorList>
            <person name="Watanabe M."/>
            <person name="Kojima H."/>
            <person name="Fukui M."/>
        </authorList>
    </citation>
    <scope>NUCLEOTIDE SEQUENCE</scope>
    <source>
        <strain evidence="10">Mahy22</strain>
    </source>
</reference>